<reference evidence="3" key="1">
    <citation type="journal article" date="2021" name="Microbiol. Resour. Announc.">
        <title>LGAAP: Leishmaniinae Genome Assembly and Annotation Pipeline.</title>
        <authorList>
            <person name="Almutairi H."/>
            <person name="Urbaniak M.D."/>
            <person name="Bates M.D."/>
            <person name="Jariyapan N."/>
            <person name="Kwakye-Nuako G."/>
            <person name="Thomaz-Soccol V."/>
            <person name="Al-Salem W.S."/>
            <person name="Dillon R.J."/>
            <person name="Bates P.A."/>
            <person name="Gatherer D."/>
        </authorList>
    </citation>
    <scope>NUCLEOTIDE SEQUENCE [LARGE SCALE GENOMIC DNA]</scope>
</reference>
<feature type="region of interest" description="Disordered" evidence="1">
    <location>
        <begin position="577"/>
        <end position="610"/>
    </location>
</feature>
<feature type="compositionally biased region" description="Low complexity" evidence="1">
    <location>
        <begin position="981"/>
        <end position="1006"/>
    </location>
</feature>
<gene>
    <name evidence="2" type="ORF">LSCM1_00845</name>
</gene>
<feature type="region of interest" description="Disordered" evidence="1">
    <location>
        <begin position="929"/>
        <end position="1034"/>
    </location>
</feature>
<dbReference type="RefSeq" id="XP_067174584.1">
    <property type="nucleotide sequence ID" value="XM_067318479.1"/>
</dbReference>
<evidence type="ECO:0000256" key="1">
    <source>
        <dbReference type="SAM" id="MobiDB-lite"/>
    </source>
</evidence>
<feature type="region of interest" description="Disordered" evidence="1">
    <location>
        <begin position="290"/>
        <end position="313"/>
    </location>
</feature>
<evidence type="ECO:0000313" key="3">
    <source>
        <dbReference type="Proteomes" id="UP000673552"/>
    </source>
</evidence>
<feature type="region of interest" description="Disordered" evidence="1">
    <location>
        <begin position="147"/>
        <end position="170"/>
    </location>
</feature>
<dbReference type="OrthoDB" id="273710at2759"/>
<name>A0A836GX09_9TRYP</name>
<accession>A0A836GX09</accession>
<sequence>MNVSADAAARSVGQASSDSSSSSLLSICIDRYLEWLSQLHGTIDAVSDDAYTLDRLLRQGVLPLRQRTGVAPTSAEARLRAAVCALLMGHTANQSGSPQANALAVSKAAARSQHTAASFSGATWPPPMGHTEGPLCPCLAYAEQQQREAESRLSLNRRSSKDDDDSKESDIGHVATISSASEDNNESSSGAAPLSATVSHFPARLKSAIRSVDNAGGSGALAGASLAPTARINCSEGSFSSRQDTATIGRKVRAGLHLSDLLTQTVLLLPVTVSTPSFTASAKSGNDLLQAQSHRDAQSRQHGSRECSDFSAPSPYRALPVPVGVDTQAERTLHPMLAHIRPEDLRRCALCSAQVLVENVWHTLYQMNLLTLLSAAPSMAAPLPLPPPGVLRMHPTEALLLLYQCAQRCFVSGVIMATPIGMPAFSMKSGIASAQRAVSVQPPSALDVLRGGHGDKATAANFPAEAQQQATEERMLAELADGLLCIVEGITGTAASQLWPHSTTAAPAKQVVSDNVGDVLGLRFALFHAIFALLTTKNSGRAALVKLITACDELRACVQRLTSWHGKSCASAESSQRSFSLAQRGEDGARRPGSDGPGMSSDREAADAAAAEKLMPSTPLDINPLSAAHESLIRAFEALDVTHNTTGGADELLCGEAIAVVMDDLRALCCVAALLGCFAELVRMREMSASADAGSPLSTLEPASPLLSPPPLSLDHHCLLDNHVYPCLQRLQSSTRGDCSAQARHLIALWWLLRAETVRHWVWAAENRPSQRQGTSARAKTQESHSATGPALQVLGVTITLHEDQQHEAQQARGQQHQHWHQWLKDASRAAVRASDVANEFLGLTLISTWSSAFSLLSMTPPPPVTSAALMAAPLRWRLPPSSAPSLSSHEPVAFLPLPWIRLWLLLCPPLFRISPAEVFAQRERVQQQLQHENESAPQRLGGPTTAKSGVAPGGANKAAAVTAKKSTQASQASPKPTRRGGSSPQPSTPQSAAGAPPPLAASDPGTGSRSHGGDLANVTAAPSDGQGKEAQLQRRLQLSKEPVCFWIRWSLLFMPSPLVQSQRIDSDARSHPSSTLLLSALESLVTGLRCTRTAWIQGPQRIAAPPTELICLLWRAFPLYTPANLMTALKAQTQLFLGCGANLCHGEAVETDASMASLSAHETLRSVTFAPYSFAAAVAALREWVEHSKQLSPPPPRATCVSGCAGNAATVATVTESAQRKGTRRRPLVAGHVLSRRTTSTSAKSLAAGNAAGDGAYREVDKAVEFSALGGSEPGVADSAATRSARVSVA</sequence>
<dbReference type="Proteomes" id="UP000673552">
    <property type="component" value="Unassembled WGS sequence"/>
</dbReference>
<feature type="compositionally biased region" description="Basic and acidic residues" evidence="1">
    <location>
        <begin position="293"/>
        <end position="308"/>
    </location>
</feature>
<comment type="caution">
    <text evidence="2">The sequence shown here is derived from an EMBL/GenBank/DDBJ whole genome shotgun (WGS) entry which is preliminary data.</text>
</comment>
<keyword evidence="3" id="KW-1185">Reference proteome</keyword>
<proteinExistence type="predicted"/>
<feature type="compositionally biased region" description="Basic and acidic residues" evidence="1">
    <location>
        <begin position="584"/>
        <end position="593"/>
    </location>
</feature>
<feature type="region of interest" description="Disordered" evidence="1">
    <location>
        <begin position="1270"/>
        <end position="1291"/>
    </location>
</feature>
<feature type="region of interest" description="Disordered" evidence="1">
    <location>
        <begin position="1"/>
        <end position="20"/>
    </location>
</feature>
<dbReference type="KEGG" id="lmat:92510991"/>
<dbReference type="EMBL" id="JAFEUZ010000035">
    <property type="protein sequence ID" value="KAG5466676.1"/>
    <property type="molecule type" value="Genomic_DNA"/>
</dbReference>
<feature type="compositionally biased region" description="Low complexity" evidence="1">
    <location>
        <begin position="1277"/>
        <end position="1291"/>
    </location>
</feature>
<reference evidence="3" key="2">
    <citation type="journal article" date="2021" name="Sci. Data">
        <title>Chromosome-scale genome sequencing, assembly and annotation of six genomes from subfamily Leishmaniinae.</title>
        <authorList>
            <person name="Almutairi H."/>
            <person name="Urbaniak M.D."/>
            <person name="Bates M.D."/>
            <person name="Jariyapan N."/>
            <person name="Kwakye-Nuako G."/>
            <person name="Thomaz Soccol V."/>
            <person name="Al-Salem W.S."/>
            <person name="Dillon R.J."/>
            <person name="Bates P.A."/>
            <person name="Gatherer D."/>
        </authorList>
    </citation>
    <scope>NUCLEOTIDE SEQUENCE [LARGE SCALE GENOMIC DNA]</scope>
</reference>
<dbReference type="GeneID" id="92510991"/>
<protein>
    <submittedName>
        <fullName evidence="2">Uncharacterized protein</fullName>
    </submittedName>
</protein>
<evidence type="ECO:0000313" key="2">
    <source>
        <dbReference type="EMBL" id="KAG5466676.1"/>
    </source>
</evidence>
<organism evidence="2 3">
    <name type="scientific">Leishmania martiniquensis</name>
    <dbReference type="NCBI Taxonomy" id="1580590"/>
    <lineage>
        <taxon>Eukaryota</taxon>
        <taxon>Discoba</taxon>
        <taxon>Euglenozoa</taxon>
        <taxon>Kinetoplastea</taxon>
        <taxon>Metakinetoplastina</taxon>
        <taxon>Trypanosomatida</taxon>
        <taxon>Trypanosomatidae</taxon>
        <taxon>Leishmaniinae</taxon>
        <taxon>Leishmania</taxon>
    </lineage>
</organism>
<feature type="compositionally biased region" description="Polar residues" evidence="1">
    <location>
        <begin position="965"/>
        <end position="975"/>
    </location>
</feature>